<dbReference type="InterPro" id="IPR012938">
    <property type="entry name" value="Glc/Sorbosone_DH"/>
</dbReference>
<organism evidence="3 4">
    <name type="scientific">Sphingomonas limnosediminicola</name>
    <dbReference type="NCBI Taxonomy" id="940133"/>
    <lineage>
        <taxon>Bacteria</taxon>
        <taxon>Pseudomonadati</taxon>
        <taxon>Pseudomonadota</taxon>
        <taxon>Alphaproteobacteria</taxon>
        <taxon>Sphingomonadales</taxon>
        <taxon>Sphingomonadaceae</taxon>
        <taxon>Sphingomonas</taxon>
    </lineage>
</organism>
<dbReference type="InterPro" id="IPR011041">
    <property type="entry name" value="Quinoprot_gluc/sorb_DH_b-prop"/>
</dbReference>
<comment type="caution">
    <text evidence="3">The sequence shown here is derived from an EMBL/GenBank/DDBJ whole genome shotgun (WGS) entry which is preliminary data.</text>
</comment>
<feature type="signal peptide" evidence="1">
    <location>
        <begin position="1"/>
        <end position="21"/>
    </location>
</feature>
<proteinExistence type="predicted"/>
<dbReference type="PROSITE" id="PS51257">
    <property type="entry name" value="PROKAR_LIPOPROTEIN"/>
    <property type="match status" value="1"/>
</dbReference>
<name>A0ABP7L2A4_9SPHN</name>
<protein>
    <submittedName>
        <fullName evidence="3">PQQ-dependent sugar dehydrogenase</fullName>
    </submittedName>
</protein>
<feature type="chain" id="PRO_5045589149" evidence="1">
    <location>
        <begin position="22"/>
        <end position="416"/>
    </location>
</feature>
<gene>
    <name evidence="3" type="ORF">GCM10022276_11140</name>
</gene>
<dbReference type="Pfam" id="PF07995">
    <property type="entry name" value="GSDH"/>
    <property type="match status" value="2"/>
</dbReference>
<dbReference type="Proteomes" id="UP001500827">
    <property type="component" value="Unassembled WGS sequence"/>
</dbReference>
<feature type="domain" description="Glucose/Sorbosone dehydrogenase" evidence="2">
    <location>
        <begin position="252"/>
        <end position="408"/>
    </location>
</feature>
<accession>A0ABP7L2A4</accession>
<evidence type="ECO:0000313" key="4">
    <source>
        <dbReference type="Proteomes" id="UP001500827"/>
    </source>
</evidence>
<feature type="domain" description="Glucose/Sorbosone dehydrogenase" evidence="2">
    <location>
        <begin position="43"/>
        <end position="221"/>
    </location>
</feature>
<reference evidence="4" key="1">
    <citation type="journal article" date="2019" name="Int. J. Syst. Evol. Microbiol.">
        <title>The Global Catalogue of Microorganisms (GCM) 10K type strain sequencing project: providing services to taxonomists for standard genome sequencing and annotation.</title>
        <authorList>
            <consortium name="The Broad Institute Genomics Platform"/>
            <consortium name="The Broad Institute Genome Sequencing Center for Infectious Disease"/>
            <person name="Wu L."/>
            <person name="Ma J."/>
        </authorList>
    </citation>
    <scope>NUCLEOTIDE SEQUENCE [LARGE SCALE GENOMIC DNA]</scope>
    <source>
        <strain evidence="4">JCM 17543</strain>
    </source>
</reference>
<sequence length="416" mass="44365">MTPRLMQVGLVVALAACGTSASTTGQPTASSARPFTEKPVSTFNSPWAMDFLPGSGVRMTNVALVTEKPGKLWLIDVTNGRKQEVSGVPRVVFSGQGGLLDVVASPEFAGDQLIYLTYSEPSKNGGSGLALARARLIIGAGTPRLEGLTVLWRDPAGGMGGQFGARIAFAPDGRSLFLSSGERQRFTPAQDPNQPLGKILHLTLDGKPAAGNPLAGRTGAASVPITDPPKDTEVAKTTTSKNFAWPGSNLTPAETWSTGHRNPLGLAFAPDGRLWETEMGPRGGDEVNLILPGRNYGWPKASNGSNYDGVDIPDHRPSDGFEPPKVFWNPSISPAGLIIYTGDLFPQWKGDALFGALSGEALIHVRIRGDQASKADQWEMGHRIREVQQGARGELYVLEDGEGARLLRLEPVQTRR</sequence>
<dbReference type="EMBL" id="BAABBM010000001">
    <property type="protein sequence ID" value="GAA3893718.1"/>
    <property type="molecule type" value="Genomic_DNA"/>
</dbReference>
<keyword evidence="4" id="KW-1185">Reference proteome</keyword>
<dbReference type="PANTHER" id="PTHR19328:SF75">
    <property type="entry name" value="ALDOSE SUGAR DEHYDROGENASE YLII"/>
    <property type="match status" value="1"/>
</dbReference>
<evidence type="ECO:0000313" key="3">
    <source>
        <dbReference type="EMBL" id="GAA3893718.1"/>
    </source>
</evidence>
<dbReference type="SUPFAM" id="SSF50952">
    <property type="entry name" value="Soluble quinoprotein glucose dehydrogenase"/>
    <property type="match status" value="1"/>
</dbReference>
<dbReference type="RefSeq" id="WP_344698692.1">
    <property type="nucleotide sequence ID" value="NZ_BAABBM010000001.1"/>
</dbReference>
<keyword evidence="1" id="KW-0732">Signal</keyword>
<evidence type="ECO:0000259" key="2">
    <source>
        <dbReference type="Pfam" id="PF07995"/>
    </source>
</evidence>
<dbReference type="PANTHER" id="PTHR19328">
    <property type="entry name" value="HEDGEHOG-INTERACTING PROTEIN"/>
    <property type="match status" value="1"/>
</dbReference>
<dbReference type="Gene3D" id="2.120.10.30">
    <property type="entry name" value="TolB, C-terminal domain"/>
    <property type="match status" value="1"/>
</dbReference>
<evidence type="ECO:0000256" key="1">
    <source>
        <dbReference type="SAM" id="SignalP"/>
    </source>
</evidence>
<dbReference type="InterPro" id="IPR011042">
    <property type="entry name" value="6-blade_b-propeller_TolB-like"/>
</dbReference>